<reference evidence="1" key="1">
    <citation type="journal article" date="2015" name="PeerJ">
        <title>First genomic representation of candidate bacterial phylum KSB3 points to enhanced environmental sensing as a trigger of wastewater bulking.</title>
        <authorList>
            <person name="Sekiguchi Y."/>
            <person name="Ohashi A."/>
            <person name="Parks D.H."/>
            <person name="Yamauchi T."/>
            <person name="Tyson G.W."/>
            <person name="Hugenholtz P."/>
        </authorList>
    </citation>
    <scope>NUCLEOTIDE SEQUENCE [LARGE SCALE GENOMIC DNA]</scope>
</reference>
<organism evidence="1">
    <name type="scientific">Vecturithrix granuli</name>
    <dbReference type="NCBI Taxonomy" id="1499967"/>
    <lineage>
        <taxon>Bacteria</taxon>
        <taxon>Candidatus Moduliflexota</taxon>
        <taxon>Candidatus Vecturitrichia</taxon>
        <taxon>Candidatus Vecturitrichales</taxon>
        <taxon>Candidatus Vecturitrichaceae</taxon>
        <taxon>Candidatus Vecturithrix</taxon>
    </lineage>
</organism>
<proteinExistence type="predicted"/>
<accession>A0A081BZS2</accession>
<gene>
    <name evidence="1" type="ORF">U27_04794</name>
</gene>
<dbReference type="Proteomes" id="UP000030661">
    <property type="component" value="Unassembled WGS sequence"/>
</dbReference>
<dbReference type="EMBL" id="DF820466">
    <property type="protein sequence ID" value="GAK57827.1"/>
    <property type="molecule type" value="Genomic_DNA"/>
</dbReference>
<dbReference type="HOGENOM" id="CLU_2803732_0_0_0"/>
<dbReference type="AlphaFoldDB" id="A0A081BZS2"/>
<keyword evidence="2" id="KW-1185">Reference proteome</keyword>
<dbReference type="STRING" id="1499967.U27_04794"/>
<evidence type="ECO:0000313" key="2">
    <source>
        <dbReference type="Proteomes" id="UP000030661"/>
    </source>
</evidence>
<evidence type="ECO:0000313" key="1">
    <source>
        <dbReference type="EMBL" id="GAK57827.1"/>
    </source>
</evidence>
<name>A0A081BZS2_VECG1</name>
<protein>
    <submittedName>
        <fullName evidence="1">Uncharacterized protein</fullName>
    </submittedName>
</protein>
<sequence length="67" mass="7708">MNSISSLSTENCQGLFLMKHLLLRAFIKTPSNSPLFLTLPYSLLEYPVKIHHFLLSSGTQTEKFYFL</sequence>